<accession>A0A9P6ZR62</accession>
<feature type="region of interest" description="Disordered" evidence="1">
    <location>
        <begin position="595"/>
        <end position="623"/>
    </location>
</feature>
<evidence type="ECO:0000256" key="2">
    <source>
        <dbReference type="SAM" id="Phobius"/>
    </source>
</evidence>
<feature type="compositionally biased region" description="Basic and acidic residues" evidence="1">
    <location>
        <begin position="607"/>
        <end position="617"/>
    </location>
</feature>
<comment type="caution">
    <text evidence="3">The sequence shown here is derived from an EMBL/GenBank/DDBJ whole genome shotgun (WGS) entry which is preliminary data.</text>
</comment>
<gene>
    <name evidence="3" type="ORF">EV702DRAFT_541686</name>
</gene>
<evidence type="ECO:0000313" key="3">
    <source>
        <dbReference type="EMBL" id="KAG1774311.1"/>
    </source>
</evidence>
<keyword evidence="4" id="KW-1185">Reference proteome</keyword>
<evidence type="ECO:0000313" key="4">
    <source>
        <dbReference type="Proteomes" id="UP000714275"/>
    </source>
</evidence>
<proteinExistence type="predicted"/>
<dbReference type="EMBL" id="JABBWD010000043">
    <property type="protein sequence ID" value="KAG1774311.1"/>
    <property type="molecule type" value="Genomic_DNA"/>
</dbReference>
<keyword evidence="2" id="KW-0812">Transmembrane</keyword>
<evidence type="ECO:0000256" key="1">
    <source>
        <dbReference type="SAM" id="MobiDB-lite"/>
    </source>
</evidence>
<organism evidence="3 4">
    <name type="scientific">Suillus placidus</name>
    <dbReference type="NCBI Taxonomy" id="48579"/>
    <lineage>
        <taxon>Eukaryota</taxon>
        <taxon>Fungi</taxon>
        <taxon>Dikarya</taxon>
        <taxon>Basidiomycota</taxon>
        <taxon>Agaricomycotina</taxon>
        <taxon>Agaricomycetes</taxon>
        <taxon>Agaricomycetidae</taxon>
        <taxon>Boletales</taxon>
        <taxon>Suillineae</taxon>
        <taxon>Suillaceae</taxon>
        <taxon>Suillus</taxon>
    </lineage>
</organism>
<protein>
    <submittedName>
        <fullName evidence="3">Uncharacterized protein</fullName>
    </submittedName>
</protein>
<keyword evidence="2" id="KW-1133">Transmembrane helix</keyword>
<name>A0A9P6ZR62_9AGAM</name>
<dbReference type="AlphaFoldDB" id="A0A9P6ZR62"/>
<reference evidence="3" key="1">
    <citation type="journal article" date="2020" name="New Phytol.">
        <title>Comparative genomics reveals dynamic genome evolution in host specialist ectomycorrhizal fungi.</title>
        <authorList>
            <person name="Lofgren L.A."/>
            <person name="Nguyen N.H."/>
            <person name="Vilgalys R."/>
            <person name="Ruytinx J."/>
            <person name="Liao H.L."/>
            <person name="Branco S."/>
            <person name="Kuo A."/>
            <person name="LaButti K."/>
            <person name="Lipzen A."/>
            <person name="Andreopoulos W."/>
            <person name="Pangilinan J."/>
            <person name="Riley R."/>
            <person name="Hundley H."/>
            <person name="Na H."/>
            <person name="Barry K."/>
            <person name="Grigoriev I.V."/>
            <person name="Stajich J.E."/>
            <person name="Kennedy P.G."/>
        </authorList>
    </citation>
    <scope>NUCLEOTIDE SEQUENCE</scope>
    <source>
        <strain evidence="3">DOB743</strain>
    </source>
</reference>
<keyword evidence="2" id="KW-0472">Membrane</keyword>
<feature type="transmembrane region" description="Helical" evidence="2">
    <location>
        <begin position="20"/>
        <end position="39"/>
    </location>
</feature>
<dbReference type="OrthoDB" id="2677812at2759"/>
<sequence length="695" mass="75524">MITTITMTRVARVVSRSEKVSIGLVASTVCSSAAVLLLVTTKAARQFLSDDSQHVPAHRDADDTAEPNACFGGGKVADAISTTKAFGAPAQPSSSRVVIESTEPAFDGPTEGLSTIDSDTTLIARDEDLAKDVFFGDRISDTTDLDSEWLADENTLHEDDCQATAQCLTDDEPEHTLHAEYDSHTIDNLIRRMATLSLEDVSSHLSASLDNVPSHVPSSNPTFCLDNVPSHISTHTLDDVPSSISTLSLDNVPSSISTLSLDSVPSHLSTTLSLDNVRSHVSSLSPDDVSSSISTLSLDNVRSPVSILSPDDVPSSIPTISLDNVPSILPHHTPYDHAIDTLPDPSQPSKLWSAHALDDHTITNLPGTLPSDSQSSKCQPQHTLVHDYPIDDLIRRMLDLSLDDVPSQLLKLRPHRTLVHDHPIDAPPKALALDDNLAIDTLPKNADTLALDDNHVIAIDALPATLTLDDNHDIGTLLNNTDALALDDNHVIAIDALPAALTLDDNHDISTLPNNTDALALDDNHAIDALLQQLETLTLSDDDSQSSKLQLQHTLHYNTDAFSLDGPFQSSELQLQSTLHDTIDTLVQQLDALSLDDDPSQSQPHTLHADTLDDSPHHSLRPRHLHHNTLHTTVPQTLYSEISNLLIMIVALSPQNFDYDSPYTTMLSTPYFEMWNLLFSTVVPRHQSFSHNTSY</sequence>
<dbReference type="Proteomes" id="UP000714275">
    <property type="component" value="Unassembled WGS sequence"/>
</dbReference>